<dbReference type="PROSITE" id="PS51192">
    <property type="entry name" value="HELICASE_ATP_BIND_1"/>
    <property type="match status" value="1"/>
</dbReference>
<dbReference type="GO" id="GO:0003723">
    <property type="term" value="F:RNA binding"/>
    <property type="evidence" value="ECO:0007669"/>
    <property type="project" value="UniProtKB-KW"/>
</dbReference>
<dbReference type="PROSITE" id="PS51195">
    <property type="entry name" value="Q_MOTIF"/>
    <property type="match status" value="1"/>
</dbReference>
<dbReference type="InterPro" id="IPR001650">
    <property type="entry name" value="Helicase_C-like"/>
</dbReference>
<reference evidence="15 16" key="1">
    <citation type="journal article" date="2019" name="Fungal Biol. Biotechnol.">
        <title>Draft genome sequence of fastidious pathogen Ceratobasidium theobromae, which causes vascular-streak dieback in Theobroma cacao.</title>
        <authorList>
            <person name="Ali S.S."/>
            <person name="Asman A."/>
            <person name="Shao J."/>
            <person name="Firmansyah A.P."/>
            <person name="Susilo A.W."/>
            <person name="Rosmana A."/>
            <person name="McMahon P."/>
            <person name="Junaid M."/>
            <person name="Guest D."/>
            <person name="Kheng T.Y."/>
            <person name="Meinhardt L.W."/>
            <person name="Bailey B.A."/>
        </authorList>
    </citation>
    <scope>NUCLEOTIDE SEQUENCE [LARGE SCALE GENOMIC DNA]</scope>
    <source>
        <strain evidence="15 16">CT2</strain>
    </source>
</reference>
<evidence type="ECO:0000259" key="12">
    <source>
        <dbReference type="PROSITE" id="PS51192"/>
    </source>
</evidence>
<dbReference type="SUPFAM" id="SSF52540">
    <property type="entry name" value="P-loop containing nucleoside triphosphate hydrolases"/>
    <property type="match status" value="1"/>
</dbReference>
<keyword evidence="7" id="KW-0694">RNA-binding</keyword>
<evidence type="ECO:0000256" key="11">
    <source>
        <dbReference type="SAM" id="MobiDB-lite"/>
    </source>
</evidence>
<dbReference type="Pfam" id="PF00270">
    <property type="entry name" value="DEAD"/>
    <property type="match status" value="1"/>
</dbReference>
<comment type="subcellular location">
    <subcellularLocation>
        <location evidence="1">Nucleus</location>
    </subcellularLocation>
</comment>
<evidence type="ECO:0000256" key="3">
    <source>
        <dbReference type="ARBA" id="ARBA00022741"/>
    </source>
</evidence>
<comment type="caution">
    <text evidence="15">The sequence shown here is derived from an EMBL/GenBank/DDBJ whole genome shotgun (WGS) entry which is preliminary data.</text>
</comment>
<dbReference type="CDD" id="cd17955">
    <property type="entry name" value="DEADc_DDX49"/>
    <property type="match status" value="1"/>
</dbReference>
<dbReference type="GO" id="GO:0005524">
    <property type="term" value="F:ATP binding"/>
    <property type="evidence" value="ECO:0007669"/>
    <property type="project" value="UniProtKB-KW"/>
</dbReference>
<evidence type="ECO:0000256" key="6">
    <source>
        <dbReference type="ARBA" id="ARBA00022840"/>
    </source>
</evidence>
<evidence type="ECO:0000256" key="4">
    <source>
        <dbReference type="ARBA" id="ARBA00022801"/>
    </source>
</evidence>
<feature type="compositionally biased region" description="Basic and acidic residues" evidence="11">
    <location>
        <begin position="41"/>
        <end position="52"/>
    </location>
</feature>
<proteinExistence type="inferred from homology"/>
<evidence type="ECO:0000256" key="8">
    <source>
        <dbReference type="ARBA" id="ARBA00023242"/>
    </source>
</evidence>
<accession>A0A5N5QW42</accession>
<dbReference type="Proteomes" id="UP000383932">
    <property type="component" value="Unassembled WGS sequence"/>
</dbReference>
<dbReference type="OrthoDB" id="10261904at2759"/>
<gene>
    <name evidence="15" type="ORF">CTheo_1073</name>
</gene>
<evidence type="ECO:0000259" key="14">
    <source>
        <dbReference type="PROSITE" id="PS51195"/>
    </source>
</evidence>
<keyword evidence="4 10" id="KW-0378">Hydrolase</keyword>
<dbReference type="GO" id="GO:0042254">
    <property type="term" value="P:ribosome biogenesis"/>
    <property type="evidence" value="ECO:0007669"/>
    <property type="project" value="UniProtKB-KW"/>
</dbReference>
<protein>
    <submittedName>
        <fullName evidence="15">ATP-dependent RNA helicase</fullName>
    </submittedName>
</protein>
<dbReference type="GO" id="GO:0003724">
    <property type="term" value="F:RNA helicase activity"/>
    <property type="evidence" value="ECO:0007669"/>
    <property type="project" value="InterPro"/>
</dbReference>
<dbReference type="InterPro" id="IPR014014">
    <property type="entry name" value="RNA_helicase_DEAD_Q_motif"/>
</dbReference>
<evidence type="ECO:0000313" key="15">
    <source>
        <dbReference type="EMBL" id="KAB5595396.1"/>
    </source>
</evidence>
<dbReference type="InterPro" id="IPR050079">
    <property type="entry name" value="DEAD_box_RNA_helicase"/>
</dbReference>
<keyword evidence="8" id="KW-0539">Nucleus</keyword>
<evidence type="ECO:0000256" key="1">
    <source>
        <dbReference type="ARBA" id="ARBA00004123"/>
    </source>
</evidence>
<organism evidence="15 16">
    <name type="scientific">Ceratobasidium theobromae</name>
    <dbReference type="NCBI Taxonomy" id="1582974"/>
    <lineage>
        <taxon>Eukaryota</taxon>
        <taxon>Fungi</taxon>
        <taxon>Dikarya</taxon>
        <taxon>Basidiomycota</taxon>
        <taxon>Agaricomycotina</taxon>
        <taxon>Agaricomycetes</taxon>
        <taxon>Cantharellales</taxon>
        <taxon>Ceratobasidiaceae</taxon>
        <taxon>Ceratobasidium</taxon>
    </lineage>
</organism>
<comment type="similarity">
    <text evidence="10">Belongs to the DEAD box helicase family.</text>
</comment>
<keyword evidence="3 10" id="KW-0547">Nucleotide-binding</keyword>
<dbReference type="AlphaFoldDB" id="A0A5N5QW42"/>
<dbReference type="Gene3D" id="3.40.50.300">
    <property type="entry name" value="P-loop containing nucleotide triphosphate hydrolases"/>
    <property type="match status" value="2"/>
</dbReference>
<dbReference type="GO" id="GO:0010467">
    <property type="term" value="P:gene expression"/>
    <property type="evidence" value="ECO:0007669"/>
    <property type="project" value="UniProtKB-ARBA"/>
</dbReference>
<evidence type="ECO:0000256" key="2">
    <source>
        <dbReference type="ARBA" id="ARBA00022517"/>
    </source>
</evidence>
<dbReference type="EMBL" id="SSOP01000009">
    <property type="protein sequence ID" value="KAB5595396.1"/>
    <property type="molecule type" value="Genomic_DNA"/>
</dbReference>
<dbReference type="InterPro" id="IPR000629">
    <property type="entry name" value="RNA-helicase_DEAD-box_CS"/>
</dbReference>
<feature type="short sequence motif" description="Q motif" evidence="9">
    <location>
        <begin position="90"/>
        <end position="118"/>
    </location>
</feature>
<dbReference type="PANTHER" id="PTHR47959">
    <property type="entry name" value="ATP-DEPENDENT RNA HELICASE RHLE-RELATED"/>
    <property type="match status" value="1"/>
</dbReference>
<dbReference type="PROSITE" id="PS00039">
    <property type="entry name" value="DEAD_ATP_HELICASE"/>
    <property type="match status" value="1"/>
</dbReference>
<dbReference type="CDD" id="cd18787">
    <property type="entry name" value="SF2_C_DEAD"/>
    <property type="match status" value="1"/>
</dbReference>
<dbReference type="InterPro" id="IPR014001">
    <property type="entry name" value="Helicase_ATP-bd"/>
</dbReference>
<evidence type="ECO:0000256" key="9">
    <source>
        <dbReference type="PROSITE-ProRule" id="PRU00552"/>
    </source>
</evidence>
<keyword evidence="16" id="KW-1185">Reference proteome</keyword>
<feature type="region of interest" description="Disordered" evidence="11">
    <location>
        <begin position="1"/>
        <end position="58"/>
    </location>
</feature>
<evidence type="ECO:0000256" key="7">
    <source>
        <dbReference type="ARBA" id="ARBA00022884"/>
    </source>
</evidence>
<dbReference type="InterPro" id="IPR011545">
    <property type="entry name" value="DEAD/DEAH_box_helicase_dom"/>
</dbReference>
<dbReference type="GO" id="GO:0005634">
    <property type="term" value="C:nucleus"/>
    <property type="evidence" value="ECO:0007669"/>
    <property type="project" value="UniProtKB-SubCell"/>
</dbReference>
<feature type="domain" description="Helicase C-terminal" evidence="13">
    <location>
        <begin position="330"/>
        <end position="473"/>
    </location>
</feature>
<evidence type="ECO:0000256" key="10">
    <source>
        <dbReference type="RuleBase" id="RU000492"/>
    </source>
</evidence>
<dbReference type="Pfam" id="PF00271">
    <property type="entry name" value="Helicase_C"/>
    <property type="match status" value="1"/>
</dbReference>
<keyword evidence="5 10" id="KW-0347">Helicase</keyword>
<dbReference type="GO" id="GO:0016787">
    <property type="term" value="F:hydrolase activity"/>
    <property type="evidence" value="ECO:0007669"/>
    <property type="project" value="UniProtKB-KW"/>
</dbReference>
<name>A0A5N5QW42_9AGAM</name>
<dbReference type="SMART" id="SM00487">
    <property type="entry name" value="DEXDc"/>
    <property type="match status" value="1"/>
</dbReference>
<evidence type="ECO:0000259" key="13">
    <source>
        <dbReference type="PROSITE" id="PS51194"/>
    </source>
</evidence>
<dbReference type="SMART" id="SM00490">
    <property type="entry name" value="HELICc"/>
    <property type="match status" value="1"/>
</dbReference>
<feature type="domain" description="Helicase ATP-binding" evidence="12">
    <location>
        <begin position="121"/>
        <end position="293"/>
    </location>
</feature>
<dbReference type="GO" id="GO:0005829">
    <property type="term" value="C:cytosol"/>
    <property type="evidence" value="ECO:0007669"/>
    <property type="project" value="TreeGrafter"/>
</dbReference>
<keyword evidence="6 10" id="KW-0067">ATP-binding</keyword>
<feature type="domain" description="DEAD-box RNA helicase Q" evidence="14">
    <location>
        <begin position="90"/>
        <end position="118"/>
    </location>
</feature>
<sequence>MASSGEERHPKKRRISEADDILGGYHSDSDSDSDLNSELRTPLEDDNQRCEDSDNDAPNIRFKFDLEPTRVTKTVRSQLVTDRQSAPKNVTFASLGVKRSLIAYLEAMSIRKPTPVQVGCLPAMISGRDCVGNANTGSGKTIAFALPILQKFSEDPYGIYALVLTPTRELAFQISEQFLVLGGSLNLRTAVIVGGMDMMEQALELGRRPHVVVATPGRLVDHMESNGDEWSLSRIKFLILDEADRLLTDTFAEDLAKILAKTPKERQTVETVGTLKQHYLLVPSHVREPYLFYVLCNPPESMAHMRVAPPEPQKSSRRAKSTNKAFRPPKMDKDAVRQPPPTIIFVSRPRTAAYLTKLLQTLGIRAAPLHSRLKQRERLNSLNLFRSRVVPVLISTDVGARGLDIADVALVINWDFPSVPEEYTHRVGRTARAGRNGMAISFVTERDEAKIHKVEERIGTTLIELSLPEDKVLEGLNAVSTAKRIANMELHDTEFGKREEIHAKKAAKLGK</sequence>
<dbReference type="PROSITE" id="PS51194">
    <property type="entry name" value="HELICASE_CTER"/>
    <property type="match status" value="1"/>
</dbReference>
<dbReference type="InterPro" id="IPR027417">
    <property type="entry name" value="P-loop_NTPase"/>
</dbReference>
<evidence type="ECO:0000256" key="5">
    <source>
        <dbReference type="ARBA" id="ARBA00022806"/>
    </source>
</evidence>
<keyword evidence="2" id="KW-0690">Ribosome biogenesis</keyword>
<feature type="region of interest" description="Disordered" evidence="11">
    <location>
        <begin position="306"/>
        <end position="334"/>
    </location>
</feature>
<evidence type="ECO:0000313" key="16">
    <source>
        <dbReference type="Proteomes" id="UP000383932"/>
    </source>
</evidence>
<dbReference type="PANTHER" id="PTHR47959:SF24">
    <property type="entry name" value="ATP-DEPENDENT RNA HELICASE"/>
    <property type="match status" value="1"/>
</dbReference>